<evidence type="ECO:0000313" key="3">
    <source>
        <dbReference type="Proteomes" id="UP000265354"/>
    </source>
</evidence>
<proteinExistence type="predicted"/>
<dbReference type="AlphaFoldDB" id="A0A388SSI0"/>
<dbReference type="Proteomes" id="UP000265354">
    <property type="component" value="Unassembled WGS sequence"/>
</dbReference>
<reference evidence="2 3" key="1">
    <citation type="submission" date="2018-07" db="EMBL/GenBank/DDBJ databases">
        <title>Whole Genome Shotgun Sequence of Streptomyces spongiicola strain 531S.</title>
        <authorList>
            <person name="Dohra H."/>
            <person name="Kodani S."/>
        </authorList>
    </citation>
    <scope>NUCLEOTIDE SEQUENCE [LARGE SCALE GENOMIC DNA]</scope>
    <source>
        <strain evidence="2 3">531S</strain>
    </source>
</reference>
<name>A0A388SSI0_9ACTN</name>
<evidence type="ECO:0000256" key="1">
    <source>
        <dbReference type="SAM" id="MobiDB-lite"/>
    </source>
</evidence>
<comment type="caution">
    <text evidence="2">The sequence shown here is derived from an EMBL/GenBank/DDBJ whole genome shotgun (WGS) entry which is preliminary data.</text>
</comment>
<evidence type="ECO:0000313" key="2">
    <source>
        <dbReference type="EMBL" id="GBP98720.1"/>
    </source>
</evidence>
<gene>
    <name evidence="2" type="ORF">SSP531S_01120</name>
</gene>
<organism evidence="2 3">
    <name type="scientific">Streptomyces spongiicola</name>
    <dbReference type="NCBI Taxonomy" id="1690221"/>
    <lineage>
        <taxon>Bacteria</taxon>
        <taxon>Bacillati</taxon>
        <taxon>Actinomycetota</taxon>
        <taxon>Actinomycetes</taxon>
        <taxon>Kitasatosporales</taxon>
        <taxon>Streptomycetaceae</taxon>
        <taxon>Streptomyces</taxon>
    </lineage>
</organism>
<dbReference type="EMBL" id="BGZL01000001">
    <property type="protein sequence ID" value="GBP98720.1"/>
    <property type="molecule type" value="Genomic_DNA"/>
</dbReference>
<sequence>MGGEVHQPAFFREFRSCSAITRWVGRLWHRPTWNMKRSRRATASVATVTDSSGQDREVDDERDWKICTQEPTPGYPPDGGVIRLGAVLTGEDC</sequence>
<protein>
    <submittedName>
        <fullName evidence="2">Uncharacterized protein</fullName>
    </submittedName>
</protein>
<accession>A0A388SSI0</accession>
<feature type="region of interest" description="Disordered" evidence="1">
    <location>
        <begin position="39"/>
        <end position="60"/>
    </location>
</feature>